<dbReference type="Pfam" id="PF07963">
    <property type="entry name" value="N_methyl"/>
    <property type="match status" value="1"/>
</dbReference>
<proteinExistence type="predicted"/>
<dbReference type="EMBL" id="BARS01007490">
    <property type="protein sequence ID" value="GAF83706.1"/>
    <property type="molecule type" value="Genomic_DNA"/>
</dbReference>
<dbReference type="InterPro" id="IPR012902">
    <property type="entry name" value="N_methyl_site"/>
</dbReference>
<name>X0T8P4_9ZZZZ</name>
<sequence>MNIRKGFTFIELLVSMAVVSLVGLAVYSVFVNGIGAWRRGIIDRTYLRTIRINSEKMVRDLKNTFSFSNIAFEGTEDFVRFPALILVTSDSDQEEEIENHYEVGRITYFYDQGA</sequence>
<reference evidence="2" key="1">
    <citation type="journal article" date="2014" name="Front. Microbiol.">
        <title>High frequency of phylogenetically diverse reductive dehalogenase-homologous genes in deep subseafloor sedimentary metagenomes.</title>
        <authorList>
            <person name="Kawai M."/>
            <person name="Futagami T."/>
            <person name="Toyoda A."/>
            <person name="Takaki Y."/>
            <person name="Nishi S."/>
            <person name="Hori S."/>
            <person name="Arai W."/>
            <person name="Tsubouchi T."/>
            <person name="Morono Y."/>
            <person name="Uchiyama I."/>
            <person name="Ito T."/>
            <person name="Fujiyama A."/>
            <person name="Inagaki F."/>
            <person name="Takami H."/>
        </authorList>
    </citation>
    <scope>NUCLEOTIDE SEQUENCE</scope>
    <source>
        <strain evidence="2">Expedition CK06-06</strain>
    </source>
</reference>
<keyword evidence="1" id="KW-0812">Transmembrane</keyword>
<feature type="transmembrane region" description="Helical" evidence="1">
    <location>
        <begin position="12"/>
        <end position="34"/>
    </location>
</feature>
<dbReference type="NCBIfam" id="TIGR02532">
    <property type="entry name" value="IV_pilin_GFxxxE"/>
    <property type="match status" value="1"/>
</dbReference>
<dbReference type="AlphaFoldDB" id="X0T8P4"/>
<protein>
    <recommendedName>
        <fullName evidence="3">Prepilin-type N-terminal cleavage/methylation domain-containing protein</fullName>
    </recommendedName>
</protein>
<evidence type="ECO:0000313" key="2">
    <source>
        <dbReference type="EMBL" id="GAF83706.1"/>
    </source>
</evidence>
<keyword evidence="1" id="KW-1133">Transmembrane helix</keyword>
<accession>X0T8P4</accession>
<keyword evidence="1" id="KW-0472">Membrane</keyword>
<gene>
    <name evidence="2" type="ORF">S01H1_14408</name>
</gene>
<evidence type="ECO:0008006" key="3">
    <source>
        <dbReference type="Google" id="ProtNLM"/>
    </source>
</evidence>
<feature type="non-terminal residue" evidence="2">
    <location>
        <position position="114"/>
    </location>
</feature>
<comment type="caution">
    <text evidence="2">The sequence shown here is derived from an EMBL/GenBank/DDBJ whole genome shotgun (WGS) entry which is preliminary data.</text>
</comment>
<evidence type="ECO:0000256" key="1">
    <source>
        <dbReference type="SAM" id="Phobius"/>
    </source>
</evidence>
<organism evidence="2">
    <name type="scientific">marine sediment metagenome</name>
    <dbReference type="NCBI Taxonomy" id="412755"/>
    <lineage>
        <taxon>unclassified sequences</taxon>
        <taxon>metagenomes</taxon>
        <taxon>ecological metagenomes</taxon>
    </lineage>
</organism>